<dbReference type="Pfam" id="PF17746">
    <property type="entry name" value="SfsA_N"/>
    <property type="match status" value="1"/>
</dbReference>
<dbReference type="Proteomes" id="UP000650524">
    <property type="component" value="Unassembled WGS sequence"/>
</dbReference>
<dbReference type="InterPro" id="IPR041465">
    <property type="entry name" value="SfsA_N"/>
</dbReference>
<dbReference type="Pfam" id="PF03749">
    <property type="entry name" value="SfsA"/>
    <property type="match status" value="1"/>
</dbReference>
<reference evidence="4 5" key="1">
    <citation type="submission" date="2020-08" db="EMBL/GenBank/DDBJ databases">
        <title>Bridging the membrane lipid divide: bacteria of the FCB group superphylum have the potential to synthesize archaeal ether lipids.</title>
        <authorList>
            <person name="Villanueva L."/>
            <person name="Von Meijenfeldt F.A.B."/>
            <person name="Westbye A.B."/>
            <person name="Yadav S."/>
            <person name="Hopmans E.C."/>
            <person name="Dutilh B.E."/>
            <person name="Sinninghe Damste J.S."/>
        </authorList>
    </citation>
    <scope>NUCLEOTIDE SEQUENCE [LARGE SCALE GENOMIC DNA]</scope>
    <source>
        <strain evidence="4">NIOZ-UU27</strain>
    </source>
</reference>
<dbReference type="NCBIfam" id="TIGR00230">
    <property type="entry name" value="sfsA"/>
    <property type="match status" value="1"/>
</dbReference>
<evidence type="ECO:0000256" key="1">
    <source>
        <dbReference type="HAMAP-Rule" id="MF_00095"/>
    </source>
</evidence>
<dbReference type="Gene3D" id="2.40.50.580">
    <property type="match status" value="1"/>
</dbReference>
<sequence length="240" mass="27183">MVNKEDPGAALKWPRLIQGTLIKRYKRFMADVKLRNGHVVTAHCPNSGSMKACSEPGRPVYLSKHNKPSRRLKYTWELIDMGKSLVGVNTIVPNRLTKASIAAGYVKALSGYDTIRSEVKYGKNSRIDLLLENGEKRCFVEVKNCTMVTDGLACFPDAVTSRGLKHLVELQEQVRQGDRSVMFYLIQRMDAERFRPADHIDPAYGQELRKAVQNGVEILVYDVAINLEMISLNRELPYQL</sequence>
<dbReference type="CDD" id="cd22359">
    <property type="entry name" value="SfsA-like_bacterial"/>
    <property type="match status" value="1"/>
</dbReference>
<comment type="caution">
    <text evidence="4">The sequence shown here is derived from an EMBL/GenBank/DDBJ whole genome shotgun (WGS) entry which is preliminary data.</text>
</comment>
<protein>
    <recommendedName>
        <fullName evidence="1">Sugar fermentation stimulation protein homolog</fullName>
    </recommendedName>
</protein>
<dbReference type="PANTHER" id="PTHR30545">
    <property type="entry name" value="SUGAR FERMENTATION STIMULATION PROTEIN A"/>
    <property type="match status" value="1"/>
</dbReference>
<comment type="similarity">
    <text evidence="1">Belongs to the SfsA family.</text>
</comment>
<accession>A0A8J6N3S5</accession>
<evidence type="ECO:0000313" key="4">
    <source>
        <dbReference type="EMBL" id="MBC8179374.1"/>
    </source>
</evidence>
<evidence type="ECO:0000259" key="2">
    <source>
        <dbReference type="Pfam" id="PF03749"/>
    </source>
</evidence>
<dbReference type="GO" id="GO:0003677">
    <property type="term" value="F:DNA binding"/>
    <property type="evidence" value="ECO:0007669"/>
    <property type="project" value="InterPro"/>
</dbReference>
<feature type="domain" description="SfsA N-terminal OB" evidence="3">
    <location>
        <begin position="22"/>
        <end position="88"/>
    </location>
</feature>
<dbReference type="HAMAP" id="MF_00095">
    <property type="entry name" value="SfsA"/>
    <property type="match status" value="1"/>
</dbReference>
<dbReference type="EMBL" id="JACNJD010000379">
    <property type="protein sequence ID" value="MBC8179374.1"/>
    <property type="molecule type" value="Genomic_DNA"/>
</dbReference>
<dbReference type="AlphaFoldDB" id="A0A8J6N3S5"/>
<feature type="domain" description="Sugar fermentation stimulation protein C-terminal" evidence="2">
    <location>
        <begin position="92"/>
        <end position="227"/>
    </location>
</feature>
<dbReference type="InterPro" id="IPR040452">
    <property type="entry name" value="SfsA_C"/>
</dbReference>
<dbReference type="InterPro" id="IPR005224">
    <property type="entry name" value="SfsA"/>
</dbReference>
<dbReference type="PANTHER" id="PTHR30545:SF2">
    <property type="entry name" value="SUGAR FERMENTATION STIMULATION PROTEIN A"/>
    <property type="match status" value="1"/>
</dbReference>
<evidence type="ECO:0000313" key="5">
    <source>
        <dbReference type="Proteomes" id="UP000650524"/>
    </source>
</evidence>
<evidence type="ECO:0000259" key="3">
    <source>
        <dbReference type="Pfam" id="PF17746"/>
    </source>
</evidence>
<organism evidence="4 5">
    <name type="scientific">Candidatus Desulfacyla euxinica</name>
    <dbReference type="NCBI Taxonomy" id="2841693"/>
    <lineage>
        <taxon>Bacteria</taxon>
        <taxon>Deltaproteobacteria</taxon>
        <taxon>Candidatus Desulfacyla</taxon>
    </lineage>
</organism>
<name>A0A8J6N3S5_9DELT</name>
<gene>
    <name evidence="1 4" type="primary">sfsA</name>
    <name evidence="4" type="ORF">H8E19_18370</name>
</gene>
<proteinExistence type="inferred from homology"/>
<dbReference type="Gene3D" id="3.40.1350.60">
    <property type="match status" value="1"/>
</dbReference>